<dbReference type="Proteomes" id="UP000650833">
    <property type="component" value="Unassembled WGS sequence"/>
</dbReference>
<dbReference type="EC" id="2.7.11.-" evidence="7"/>
<evidence type="ECO:0000313" key="10">
    <source>
        <dbReference type="EMBL" id="KAG2201713.1"/>
    </source>
</evidence>
<dbReference type="Gene3D" id="3.30.565.10">
    <property type="entry name" value="Histidine kinase-like ATPase, C-terminal domain"/>
    <property type="match status" value="1"/>
</dbReference>
<protein>
    <recommendedName>
        <fullName evidence="7">Protein-serine/threonine kinase</fullName>
        <ecNumber evidence="7">2.7.11.-</ecNumber>
    </recommendedName>
</protein>
<dbReference type="SUPFAM" id="SSF55874">
    <property type="entry name" value="ATPase domain of HSP90 chaperone/DNA topoisomerase II/histidine kinase"/>
    <property type="match status" value="1"/>
</dbReference>
<dbReference type="GO" id="GO:0004740">
    <property type="term" value="F:pyruvate dehydrogenase (acetyl-transferring) kinase activity"/>
    <property type="evidence" value="ECO:0007669"/>
    <property type="project" value="TreeGrafter"/>
</dbReference>
<comment type="caution">
    <text evidence="10">The sequence shown here is derived from an EMBL/GenBank/DDBJ whole genome shotgun (WGS) entry which is preliminary data.</text>
</comment>
<keyword evidence="5 7" id="KW-0067">ATP-binding</keyword>
<evidence type="ECO:0000256" key="1">
    <source>
        <dbReference type="ARBA" id="ARBA00006155"/>
    </source>
</evidence>
<dbReference type="GO" id="GO:0005759">
    <property type="term" value="C:mitochondrial matrix"/>
    <property type="evidence" value="ECO:0007669"/>
    <property type="project" value="UniProtKB-SubCell"/>
</dbReference>
<dbReference type="InterPro" id="IPR018955">
    <property type="entry name" value="BCDHK/PDK_N"/>
</dbReference>
<dbReference type="PROSITE" id="PS50109">
    <property type="entry name" value="HIS_KIN"/>
    <property type="match status" value="1"/>
</dbReference>
<proteinExistence type="inferred from homology"/>
<gene>
    <name evidence="10" type="ORF">INT46_004342</name>
</gene>
<evidence type="ECO:0000313" key="11">
    <source>
        <dbReference type="Proteomes" id="UP000650833"/>
    </source>
</evidence>
<reference evidence="10" key="1">
    <citation type="submission" date="2020-12" db="EMBL/GenBank/DDBJ databases">
        <title>Metabolic potential, ecology and presence of endohyphal bacteria is reflected in genomic diversity of Mucoromycotina.</title>
        <authorList>
            <person name="Muszewska A."/>
            <person name="Okrasinska A."/>
            <person name="Steczkiewicz K."/>
            <person name="Drgas O."/>
            <person name="Orlowska M."/>
            <person name="Perlinska-Lenart U."/>
            <person name="Aleksandrzak-Piekarczyk T."/>
            <person name="Szatraj K."/>
            <person name="Zielenkiewicz U."/>
            <person name="Pilsyk S."/>
            <person name="Malc E."/>
            <person name="Mieczkowski P."/>
            <person name="Kruszewska J.S."/>
            <person name="Biernat P."/>
            <person name="Pawlowska J."/>
        </authorList>
    </citation>
    <scope>NUCLEOTIDE SEQUENCE</scope>
    <source>
        <strain evidence="10">CBS 226.32</strain>
    </source>
</reference>
<keyword evidence="3 7" id="KW-0547">Nucleotide-binding</keyword>
<dbReference type="InterPro" id="IPR003594">
    <property type="entry name" value="HATPase_dom"/>
</dbReference>
<dbReference type="SMART" id="SM00387">
    <property type="entry name" value="HATPase_c"/>
    <property type="match status" value="1"/>
</dbReference>
<dbReference type="PANTHER" id="PTHR11947">
    <property type="entry name" value="PYRUVATE DEHYDROGENASE KINASE"/>
    <property type="match status" value="1"/>
</dbReference>
<dbReference type="AlphaFoldDB" id="A0A8H7V381"/>
<comment type="subcellular location">
    <subcellularLocation>
        <location evidence="7">Mitochondrion matrix</location>
    </subcellularLocation>
</comment>
<dbReference type="GO" id="GO:0010906">
    <property type="term" value="P:regulation of glucose metabolic process"/>
    <property type="evidence" value="ECO:0007669"/>
    <property type="project" value="TreeGrafter"/>
</dbReference>
<dbReference type="InterPro" id="IPR036890">
    <property type="entry name" value="HATPase_C_sf"/>
</dbReference>
<evidence type="ECO:0000256" key="6">
    <source>
        <dbReference type="ARBA" id="ARBA00023128"/>
    </source>
</evidence>
<accession>A0A8H7V381</accession>
<dbReference type="Gene3D" id="1.20.140.20">
    <property type="entry name" value="Alpha-ketoacid/pyruvate dehydrogenase kinase, N-terminal domain"/>
    <property type="match status" value="1"/>
</dbReference>
<dbReference type="EMBL" id="JAEPRC010000276">
    <property type="protein sequence ID" value="KAG2201713.1"/>
    <property type="molecule type" value="Genomic_DNA"/>
</dbReference>
<evidence type="ECO:0000256" key="7">
    <source>
        <dbReference type="RuleBase" id="RU366032"/>
    </source>
</evidence>
<dbReference type="InterPro" id="IPR039028">
    <property type="entry name" value="BCKD/PDK"/>
</dbReference>
<keyword evidence="4 7" id="KW-0418">Kinase</keyword>
<evidence type="ECO:0000256" key="2">
    <source>
        <dbReference type="ARBA" id="ARBA00022679"/>
    </source>
</evidence>
<keyword evidence="11" id="KW-1185">Reference proteome</keyword>
<evidence type="ECO:0000256" key="5">
    <source>
        <dbReference type="ARBA" id="ARBA00022840"/>
    </source>
</evidence>
<organism evidence="10 11">
    <name type="scientific">Mucor plumbeus</name>
    <dbReference type="NCBI Taxonomy" id="97098"/>
    <lineage>
        <taxon>Eukaryota</taxon>
        <taxon>Fungi</taxon>
        <taxon>Fungi incertae sedis</taxon>
        <taxon>Mucoromycota</taxon>
        <taxon>Mucoromycotina</taxon>
        <taxon>Mucoromycetes</taxon>
        <taxon>Mucorales</taxon>
        <taxon>Mucorineae</taxon>
        <taxon>Mucoraceae</taxon>
        <taxon>Mucor</taxon>
    </lineage>
</organism>
<evidence type="ECO:0000256" key="4">
    <source>
        <dbReference type="ARBA" id="ARBA00022777"/>
    </source>
</evidence>
<dbReference type="InterPro" id="IPR036784">
    <property type="entry name" value="AK/P_DHK_N_sf"/>
</dbReference>
<dbReference type="Pfam" id="PF10436">
    <property type="entry name" value="BCDHK_Adom3"/>
    <property type="match status" value="1"/>
</dbReference>
<evidence type="ECO:0000259" key="9">
    <source>
        <dbReference type="PROSITE" id="PS50109"/>
    </source>
</evidence>
<dbReference type="GO" id="GO:0005524">
    <property type="term" value="F:ATP binding"/>
    <property type="evidence" value="ECO:0007669"/>
    <property type="project" value="UniProtKB-UniRule"/>
</dbReference>
<comment type="similarity">
    <text evidence="1 7">Belongs to the PDK/BCKDK protein kinase family.</text>
</comment>
<feature type="region of interest" description="Disordered" evidence="8">
    <location>
        <begin position="466"/>
        <end position="500"/>
    </location>
</feature>
<feature type="domain" description="Histidine kinase" evidence="9">
    <location>
        <begin position="305"/>
        <end position="443"/>
    </location>
</feature>
<name>A0A8H7V381_9FUNG</name>
<evidence type="ECO:0000256" key="3">
    <source>
        <dbReference type="ARBA" id="ARBA00022741"/>
    </source>
</evidence>
<dbReference type="SUPFAM" id="SSF69012">
    <property type="entry name" value="alpha-ketoacid dehydrogenase kinase, N-terminal domain"/>
    <property type="match status" value="1"/>
</dbReference>
<dbReference type="InterPro" id="IPR005467">
    <property type="entry name" value="His_kinase_dom"/>
</dbReference>
<dbReference type="Pfam" id="PF02518">
    <property type="entry name" value="HATPase_c"/>
    <property type="match status" value="1"/>
</dbReference>
<evidence type="ECO:0000256" key="8">
    <source>
        <dbReference type="SAM" id="MobiDB-lite"/>
    </source>
</evidence>
<dbReference type="PANTHER" id="PTHR11947:SF25">
    <property type="entry name" value="[PYRUVATE DEHYDROGENASE (ACETYL-TRANSFERRING)] KINASE 2, MITOCHONDRIAL"/>
    <property type="match status" value="1"/>
</dbReference>
<keyword evidence="2 7" id="KW-0808">Transferase</keyword>
<keyword evidence="6 7" id="KW-0496">Mitochondrion</keyword>
<sequence length="536" mass="61050">MAFRRIIPHQIYLNSKRSFSCSLQSSIINKSPISTTAAPKIEIPQAARLDAVKSTNSASHFYQNKVLEEYTVQPVNASTLRQFIFFGRQMNTDRLLKSANWVRNELLVRLAHRIRDFQQLPFFVGTNPHIEYVYKLYWGAFESIRACPPIKKHQDNSRFCELLQTLLEDGLLVLPRLAQGLSESAAYYPPEQKDLDLFLNRMLRSRISRRVLAEQHLALTEACEHEYDQHTGFGDGYVGIIFVHCSASEILERSKQLVFQHIHRYYSIEQKENQHLPVPNIDVKIQHNGFTSSNNKNEILFAYVPEQLEHILYELLDNAVRFTMRTHPDGNYPPIQVTVSATDSDVYFRVSDQGGGMTKDRYDCLWSYQSRAQSGDFGDFKQIQKIPATIDGRASQASEMGHCHLGIGLTMSRIYAEYWGGELQVITMDGFGTDAYVRIPRLGTNTENLGIERQAHPVFHNIVKSGSTVTGSTHKKKKSTKNNTKKEKELRLQSNPNAPPSATLRLLSSEQQLLDTTLTTESFSGNGWSESHMIQS</sequence>
<dbReference type="OrthoDB" id="407390at2759"/>